<proteinExistence type="inferred from homology"/>
<comment type="caution">
    <text evidence="9">The sequence shown here is derived from an EMBL/GenBank/DDBJ whole genome shotgun (WGS) entry which is preliminary data.</text>
</comment>
<dbReference type="FunFam" id="3.40.190.10:FF:000050">
    <property type="entry name" value="Sulfonate ABC transporter substrate-binding protein"/>
    <property type="match status" value="1"/>
</dbReference>
<evidence type="ECO:0000256" key="7">
    <source>
        <dbReference type="SAM" id="SignalP"/>
    </source>
</evidence>
<dbReference type="Proteomes" id="UP000465810">
    <property type="component" value="Unassembled WGS sequence"/>
</dbReference>
<dbReference type="GO" id="GO:0016020">
    <property type="term" value="C:membrane"/>
    <property type="evidence" value="ECO:0007669"/>
    <property type="project" value="InterPro"/>
</dbReference>
<keyword evidence="3" id="KW-0813">Transport</keyword>
<evidence type="ECO:0000256" key="4">
    <source>
        <dbReference type="ARBA" id="ARBA00022729"/>
    </source>
</evidence>
<dbReference type="RefSeq" id="WP_160986959.1">
    <property type="nucleotide sequence ID" value="NZ_WVTD01000015.1"/>
</dbReference>
<dbReference type="GO" id="GO:0042626">
    <property type="term" value="F:ATPase-coupled transmembrane transporter activity"/>
    <property type="evidence" value="ECO:0007669"/>
    <property type="project" value="InterPro"/>
</dbReference>
<feature type="domain" description="Solute-binding protein family 3/N-terminal" evidence="8">
    <location>
        <begin position="30"/>
        <end position="244"/>
    </location>
</feature>
<evidence type="ECO:0000313" key="9">
    <source>
        <dbReference type="EMBL" id="MYL99456.1"/>
    </source>
</evidence>
<keyword evidence="10" id="KW-1185">Reference proteome</keyword>
<dbReference type="GO" id="GO:0042597">
    <property type="term" value="C:periplasmic space"/>
    <property type="evidence" value="ECO:0007669"/>
    <property type="project" value="UniProtKB-SubCell"/>
</dbReference>
<dbReference type="CDD" id="cd13558">
    <property type="entry name" value="PBP2_SsuA_like_2"/>
    <property type="match status" value="1"/>
</dbReference>
<evidence type="ECO:0000256" key="2">
    <source>
        <dbReference type="ARBA" id="ARBA00010742"/>
    </source>
</evidence>
<evidence type="ECO:0000256" key="6">
    <source>
        <dbReference type="ARBA" id="ARBA00070228"/>
    </source>
</evidence>
<feature type="signal peptide" evidence="7">
    <location>
        <begin position="1"/>
        <end position="18"/>
    </location>
</feature>
<reference evidence="9 10" key="1">
    <citation type="submission" date="2019-12" db="EMBL/GenBank/DDBJ databases">
        <authorList>
            <person name="Feng G."/>
            <person name="Zhu H."/>
        </authorList>
    </citation>
    <scope>NUCLEOTIDE SEQUENCE [LARGE SCALE GENOMIC DNA]</scope>
    <source>
        <strain evidence="9 10">FGD1</strain>
    </source>
</reference>
<dbReference type="PROSITE" id="PS51257">
    <property type="entry name" value="PROKAR_LIPOPROTEIN"/>
    <property type="match status" value="1"/>
</dbReference>
<gene>
    <name evidence="9" type="ORF">GR702_16930</name>
</gene>
<name>A0A7X4K7U5_9SPHN</name>
<comment type="similarity">
    <text evidence="2">Belongs to the bacterial solute-binding protein SsuA/TauA family.</text>
</comment>
<evidence type="ECO:0000256" key="1">
    <source>
        <dbReference type="ARBA" id="ARBA00004418"/>
    </source>
</evidence>
<dbReference type="InterPro" id="IPR001638">
    <property type="entry name" value="Solute-binding_3/MltF_N"/>
</dbReference>
<evidence type="ECO:0000259" key="8">
    <source>
        <dbReference type="SMART" id="SM00062"/>
    </source>
</evidence>
<comment type="subcellular location">
    <subcellularLocation>
        <location evidence="1">Periplasm</location>
    </subcellularLocation>
</comment>
<sequence length="311" mass="32597">MVTRRNLLAGIATTFALAACGGGKGADAKVLRVGSQKGGTKSLMLASGALDGTPYKVEWSEFPAAQNLLEALGSGAIDTGIAGDAPFLFAYQAGSPIKAIGAQSTQEREPGAIALVVPAASSIRNARGLKGRRIATTRGSVGHYLLLRTLLSAGLGANDVTTVFLSPSDARAALQTGAVDGWSTWQPYVAAALAEGDRIAVDGRGLAQGYGFDIAHESAITDKRALLDDFLKREAKALEWASTHIAEFAQVLARETGLPLPIAREFAGRGTRLPVPIDGALIERQQVVLETFRRFGEVKANRSLKDAFVLA</sequence>
<evidence type="ECO:0000256" key="3">
    <source>
        <dbReference type="ARBA" id="ARBA00022448"/>
    </source>
</evidence>
<dbReference type="Pfam" id="PF09084">
    <property type="entry name" value="NMT1"/>
    <property type="match status" value="1"/>
</dbReference>
<dbReference type="EMBL" id="WVTD01000015">
    <property type="protein sequence ID" value="MYL99456.1"/>
    <property type="molecule type" value="Genomic_DNA"/>
</dbReference>
<dbReference type="PANTHER" id="PTHR30024">
    <property type="entry name" value="ALIPHATIC SULFONATES-BINDING PROTEIN-RELATED"/>
    <property type="match status" value="1"/>
</dbReference>
<feature type="chain" id="PRO_5030552034" description="Putative aliphatic sulfonates-binding protein" evidence="7">
    <location>
        <begin position="19"/>
        <end position="311"/>
    </location>
</feature>
<dbReference type="SMART" id="SM00062">
    <property type="entry name" value="PBPb"/>
    <property type="match status" value="1"/>
</dbReference>
<dbReference type="AlphaFoldDB" id="A0A7X4K7U5"/>
<dbReference type="PROSITE" id="PS51318">
    <property type="entry name" value="TAT"/>
    <property type="match status" value="1"/>
</dbReference>
<dbReference type="SUPFAM" id="SSF53850">
    <property type="entry name" value="Periplasmic binding protein-like II"/>
    <property type="match status" value="1"/>
</dbReference>
<dbReference type="InterPro" id="IPR015168">
    <property type="entry name" value="SsuA/THI5"/>
</dbReference>
<dbReference type="PANTHER" id="PTHR30024:SF48">
    <property type="entry name" value="ABC TRANSPORTER SUBSTRATE-BINDING PROTEIN"/>
    <property type="match status" value="1"/>
</dbReference>
<protein>
    <recommendedName>
        <fullName evidence="6">Putative aliphatic sulfonates-binding protein</fullName>
    </recommendedName>
</protein>
<keyword evidence="4 7" id="KW-0732">Signal</keyword>
<evidence type="ECO:0000313" key="10">
    <source>
        <dbReference type="Proteomes" id="UP000465810"/>
    </source>
</evidence>
<evidence type="ECO:0000256" key="5">
    <source>
        <dbReference type="ARBA" id="ARBA00055538"/>
    </source>
</evidence>
<dbReference type="InterPro" id="IPR006311">
    <property type="entry name" value="TAT_signal"/>
</dbReference>
<organism evidence="9 10">
    <name type="scientific">Novosphingobium silvae</name>
    <dbReference type="NCBI Taxonomy" id="2692619"/>
    <lineage>
        <taxon>Bacteria</taxon>
        <taxon>Pseudomonadati</taxon>
        <taxon>Pseudomonadota</taxon>
        <taxon>Alphaproteobacteria</taxon>
        <taxon>Sphingomonadales</taxon>
        <taxon>Sphingomonadaceae</taxon>
        <taxon>Novosphingobium</taxon>
    </lineage>
</organism>
<dbReference type="NCBIfam" id="TIGR01728">
    <property type="entry name" value="SsuA_fam"/>
    <property type="match status" value="1"/>
</dbReference>
<comment type="function">
    <text evidence="5">Part of a binding-protein-dependent transport system for aliphatic sulfonates. Putative binding protein.</text>
</comment>
<dbReference type="InterPro" id="IPR010067">
    <property type="entry name" value="ABC_SsuA_sub-bd"/>
</dbReference>
<dbReference type="Gene3D" id="3.40.190.10">
    <property type="entry name" value="Periplasmic binding protein-like II"/>
    <property type="match status" value="2"/>
</dbReference>
<accession>A0A7X4K7U5</accession>